<sequence>MEYTIERTDKDILKLAKWSFWYTGDKLILRGYRLYTRETRRHGYKIVQDYDGSRPNDTGRGKLKKEEVPFPYQVMDELKERITRHVDTLVGNTWSDHQERKNELRMREEEQS</sequence>
<keyword evidence="2" id="KW-1185">Reference proteome</keyword>
<evidence type="ECO:0000313" key="2">
    <source>
        <dbReference type="Proteomes" id="UP000810207"/>
    </source>
</evidence>
<proteinExistence type="predicted"/>
<evidence type="ECO:0000313" key="1">
    <source>
        <dbReference type="EMBL" id="MBP2243833.1"/>
    </source>
</evidence>
<gene>
    <name evidence="1" type="ORF">J2Z28_000438</name>
</gene>
<protein>
    <submittedName>
        <fullName evidence="1">Uncharacterized protein</fullName>
    </submittedName>
</protein>
<dbReference type="RefSeq" id="WP_211080997.1">
    <property type="nucleotide sequence ID" value="NZ_CBCSLC010000013.1"/>
</dbReference>
<comment type="caution">
    <text evidence="1">The sequence shown here is derived from an EMBL/GenBank/DDBJ whole genome shotgun (WGS) entry which is preliminary data.</text>
</comment>
<accession>A0ABS4RM05</accession>
<dbReference type="Proteomes" id="UP000810207">
    <property type="component" value="Unassembled WGS sequence"/>
</dbReference>
<name>A0ABS4RM05_PAEXY</name>
<dbReference type="EMBL" id="JAGIKV010000001">
    <property type="protein sequence ID" value="MBP2243833.1"/>
    <property type="molecule type" value="Genomic_DNA"/>
</dbReference>
<reference evidence="1 2" key="1">
    <citation type="submission" date="2021-03" db="EMBL/GenBank/DDBJ databases">
        <title>Genomic Encyclopedia of Type Strains, Phase IV (KMG-IV): sequencing the most valuable type-strain genomes for metagenomic binning, comparative biology and taxonomic classification.</title>
        <authorList>
            <person name="Goeker M."/>
        </authorList>
    </citation>
    <scope>NUCLEOTIDE SEQUENCE [LARGE SCALE GENOMIC DNA]</scope>
    <source>
        <strain evidence="1 2">DSM 21292</strain>
    </source>
</reference>
<organism evidence="1 2">
    <name type="scientific">Paenibacillus xylanexedens</name>
    <dbReference type="NCBI Taxonomy" id="528191"/>
    <lineage>
        <taxon>Bacteria</taxon>
        <taxon>Bacillati</taxon>
        <taxon>Bacillota</taxon>
        <taxon>Bacilli</taxon>
        <taxon>Bacillales</taxon>
        <taxon>Paenibacillaceae</taxon>
        <taxon>Paenibacillus</taxon>
    </lineage>
</organism>